<evidence type="ECO:0000313" key="3">
    <source>
        <dbReference type="Proteomes" id="UP000051677"/>
    </source>
</evidence>
<dbReference type="AlphaFoldDB" id="A0A0Q2LIH0"/>
<protein>
    <recommendedName>
        <fullName evidence="4">Terminase small subunit</fullName>
    </recommendedName>
</protein>
<feature type="region of interest" description="Disordered" evidence="1">
    <location>
        <begin position="71"/>
        <end position="97"/>
    </location>
</feature>
<gene>
    <name evidence="2" type="ORF">AO501_25245</name>
</gene>
<evidence type="ECO:0000256" key="1">
    <source>
        <dbReference type="SAM" id="MobiDB-lite"/>
    </source>
</evidence>
<evidence type="ECO:0000313" key="2">
    <source>
        <dbReference type="EMBL" id="KQH75586.1"/>
    </source>
</evidence>
<dbReference type="RefSeq" id="WP_055581440.1">
    <property type="nucleotide sequence ID" value="NZ_LKTM01000372.1"/>
</dbReference>
<name>A0A0Q2LIH0_MYCGO</name>
<accession>A0A0Q2LIH0</accession>
<dbReference type="Proteomes" id="UP000051677">
    <property type="component" value="Unassembled WGS sequence"/>
</dbReference>
<feature type="compositionally biased region" description="Low complexity" evidence="1">
    <location>
        <begin position="71"/>
        <end position="81"/>
    </location>
</feature>
<dbReference type="EMBL" id="LKTM01000372">
    <property type="protein sequence ID" value="KQH75586.1"/>
    <property type="molecule type" value="Genomic_DNA"/>
</dbReference>
<feature type="compositionally biased region" description="Basic and acidic residues" evidence="1">
    <location>
        <begin position="86"/>
        <end position="97"/>
    </location>
</feature>
<organism evidence="2 3">
    <name type="scientific">Mycobacterium gordonae</name>
    <dbReference type="NCBI Taxonomy" id="1778"/>
    <lineage>
        <taxon>Bacteria</taxon>
        <taxon>Bacillati</taxon>
        <taxon>Actinomycetota</taxon>
        <taxon>Actinomycetes</taxon>
        <taxon>Mycobacteriales</taxon>
        <taxon>Mycobacteriaceae</taxon>
        <taxon>Mycobacterium</taxon>
    </lineage>
</organism>
<sequence length="97" mass="9988">MRQPPEQAETSDNPLVAATKRELEAAGKLDSMLGQQALALAARMSGADTVAGYASLSRELRTVMAAAIGTAPAAPPAAGQGDEVDELRARRDAKRAG</sequence>
<reference evidence="2 3" key="1">
    <citation type="submission" date="2015-10" db="EMBL/GenBank/DDBJ databases">
        <title>Mycobacterium gordonae draft genome assembly.</title>
        <authorList>
            <person name="Ustinova V."/>
            <person name="Smirnova T."/>
            <person name="Blagodatskikh K."/>
            <person name="Varlamov D."/>
            <person name="Larionova E."/>
            <person name="Chernousova L."/>
        </authorList>
    </citation>
    <scope>NUCLEOTIDE SEQUENCE [LARGE SCALE GENOMIC DNA]</scope>
    <source>
        <strain evidence="2 3">CTRI 14-8773</strain>
    </source>
</reference>
<comment type="caution">
    <text evidence="2">The sequence shown here is derived from an EMBL/GenBank/DDBJ whole genome shotgun (WGS) entry which is preliminary data.</text>
</comment>
<evidence type="ECO:0008006" key="4">
    <source>
        <dbReference type="Google" id="ProtNLM"/>
    </source>
</evidence>
<proteinExistence type="predicted"/>